<feature type="region of interest" description="Disordered" evidence="1">
    <location>
        <begin position="232"/>
        <end position="334"/>
    </location>
</feature>
<evidence type="ECO:0000313" key="2">
    <source>
        <dbReference type="EMBL" id="CAD9668700.1"/>
    </source>
</evidence>
<gene>
    <name evidence="2" type="ORF">QSP1433_LOCUS2550</name>
</gene>
<evidence type="ECO:0000256" key="1">
    <source>
        <dbReference type="SAM" id="MobiDB-lite"/>
    </source>
</evidence>
<dbReference type="AlphaFoldDB" id="A0A7S2REF9"/>
<reference evidence="2" key="1">
    <citation type="submission" date="2021-01" db="EMBL/GenBank/DDBJ databases">
        <authorList>
            <person name="Corre E."/>
            <person name="Pelletier E."/>
            <person name="Niang G."/>
            <person name="Scheremetjew M."/>
            <person name="Finn R."/>
            <person name="Kale V."/>
            <person name="Holt S."/>
            <person name="Cochrane G."/>
            <person name="Meng A."/>
            <person name="Brown T."/>
            <person name="Cohen L."/>
        </authorList>
    </citation>
    <scope>NUCLEOTIDE SEQUENCE</scope>
    <source>
        <strain evidence="2">NY070348D</strain>
    </source>
</reference>
<feature type="compositionally biased region" description="Acidic residues" evidence="1">
    <location>
        <begin position="63"/>
        <end position="75"/>
    </location>
</feature>
<accession>A0A7S2REF9</accession>
<protein>
    <submittedName>
        <fullName evidence="2">Uncharacterized protein</fullName>
    </submittedName>
</protein>
<organism evidence="2">
    <name type="scientific">Mucochytrium quahogii</name>
    <dbReference type="NCBI Taxonomy" id="96639"/>
    <lineage>
        <taxon>Eukaryota</taxon>
        <taxon>Sar</taxon>
        <taxon>Stramenopiles</taxon>
        <taxon>Bigyra</taxon>
        <taxon>Labyrinthulomycetes</taxon>
        <taxon>Thraustochytrida</taxon>
        <taxon>Thraustochytriidae</taxon>
        <taxon>Mucochytrium</taxon>
    </lineage>
</organism>
<sequence length="357" mass="39186">MTDLGLELFLAISAVKDEDKRNATAKKQRSKETGNGTSTGETNDETNKGGSANGTFLLHAEPDDSEDSDSDLDEESLGSVRSILVRKKSSSSKRRILGDGSARYQVLTGNVTPSKLSIAKVVNQSDLGKLTMGKNYGISTELSLVGRVKKSAIRKAKTKNSGLIFIIKQYPCESENCHSAVVTNSIGDLEEQISPRALILSKRMCMSLRKEPSAWPPSIDFAKPVLPYCKPPKVPGEPPKPPKGVYKHISTNSSSDFDIDQALEPPKPEKGRKSILRKITGASRRGIQSNKRGARGSVGEREFLVSADVPWVIPPPPRPRPPPKDDSGDAKSRKEFELMRMFCEDMRSTLERFEDMI</sequence>
<feature type="compositionally biased region" description="Pro residues" evidence="1">
    <location>
        <begin position="232"/>
        <end position="242"/>
    </location>
</feature>
<name>A0A7S2REF9_9STRA</name>
<dbReference type="EMBL" id="HBHK01004242">
    <property type="protein sequence ID" value="CAD9668700.1"/>
    <property type="molecule type" value="Transcribed_RNA"/>
</dbReference>
<feature type="region of interest" description="Disordered" evidence="1">
    <location>
        <begin position="19"/>
        <end position="75"/>
    </location>
</feature>
<feature type="compositionally biased region" description="Basic and acidic residues" evidence="1">
    <location>
        <begin position="322"/>
        <end position="334"/>
    </location>
</feature>
<proteinExistence type="predicted"/>